<accession>A0A8J8TQD1</accession>
<evidence type="ECO:0000256" key="3">
    <source>
        <dbReference type="ARBA" id="ARBA00022475"/>
    </source>
</evidence>
<evidence type="ECO:0000256" key="7">
    <source>
        <dbReference type="SAM" id="Phobius"/>
    </source>
</evidence>
<name>A0A8J8TQD1_9EURY</name>
<evidence type="ECO:0000313" key="9">
    <source>
        <dbReference type="Proteomes" id="UP000766904"/>
    </source>
</evidence>
<dbReference type="PANTHER" id="PTHR39087:SF2">
    <property type="entry name" value="UPF0104 MEMBRANE PROTEIN MJ1595"/>
    <property type="match status" value="1"/>
</dbReference>
<dbReference type="GO" id="GO:0005886">
    <property type="term" value="C:plasma membrane"/>
    <property type="evidence" value="ECO:0007669"/>
    <property type="project" value="UniProtKB-SubCell"/>
</dbReference>
<dbReference type="Proteomes" id="UP000766904">
    <property type="component" value="Unassembled WGS sequence"/>
</dbReference>
<feature type="transmembrane region" description="Helical" evidence="7">
    <location>
        <begin position="230"/>
        <end position="250"/>
    </location>
</feature>
<evidence type="ECO:0000256" key="2">
    <source>
        <dbReference type="ARBA" id="ARBA00011061"/>
    </source>
</evidence>
<dbReference type="AlphaFoldDB" id="A0A8J8TQD1"/>
<reference evidence="8" key="1">
    <citation type="submission" date="2017-11" db="EMBL/GenBank/DDBJ databases">
        <authorList>
            <person name="Kajale S.C."/>
            <person name="Sharma A."/>
        </authorList>
    </citation>
    <scope>NUCLEOTIDE SEQUENCE</scope>
    <source>
        <strain evidence="8">LS1_42</strain>
    </source>
</reference>
<proteinExistence type="inferred from homology"/>
<comment type="subcellular location">
    <subcellularLocation>
        <location evidence="1">Cell membrane</location>
        <topology evidence="1">Multi-pass membrane protein</topology>
    </subcellularLocation>
</comment>
<keyword evidence="5 7" id="KW-1133">Transmembrane helix</keyword>
<organism evidence="8 9">
    <name type="scientific">Natronococcus pandeyae</name>
    <dbReference type="NCBI Taxonomy" id="2055836"/>
    <lineage>
        <taxon>Archaea</taxon>
        <taxon>Methanobacteriati</taxon>
        <taxon>Methanobacteriota</taxon>
        <taxon>Stenosarchaea group</taxon>
        <taxon>Halobacteria</taxon>
        <taxon>Halobacteriales</taxon>
        <taxon>Natrialbaceae</taxon>
        <taxon>Natronococcus</taxon>
    </lineage>
</organism>
<keyword evidence="9" id="KW-1185">Reference proteome</keyword>
<keyword evidence="3" id="KW-1003">Cell membrane</keyword>
<feature type="transmembrane region" description="Helical" evidence="7">
    <location>
        <begin position="256"/>
        <end position="277"/>
    </location>
</feature>
<keyword evidence="6 7" id="KW-0472">Membrane</keyword>
<gene>
    <name evidence="8" type="ORF">CV102_21395</name>
</gene>
<dbReference type="EMBL" id="PHNJ01000016">
    <property type="protein sequence ID" value="TYL36609.1"/>
    <property type="molecule type" value="Genomic_DNA"/>
</dbReference>
<dbReference type="InterPro" id="IPR022791">
    <property type="entry name" value="L-PG_synthase/AglD"/>
</dbReference>
<keyword evidence="4 7" id="KW-0812">Transmembrane</keyword>
<dbReference type="PANTHER" id="PTHR39087">
    <property type="entry name" value="UPF0104 MEMBRANE PROTEIN MJ1595"/>
    <property type="match status" value="1"/>
</dbReference>
<feature type="transmembrane region" description="Helical" evidence="7">
    <location>
        <begin position="289"/>
        <end position="311"/>
    </location>
</feature>
<feature type="transmembrane region" description="Helical" evidence="7">
    <location>
        <begin position="317"/>
        <end position="333"/>
    </location>
</feature>
<comment type="similarity">
    <text evidence="2">Belongs to the UPF0104 family.</text>
</comment>
<dbReference type="Pfam" id="PF03706">
    <property type="entry name" value="LPG_synthase_TM"/>
    <property type="match status" value="1"/>
</dbReference>
<dbReference type="NCBIfam" id="TIGR00374">
    <property type="entry name" value="flippase-like domain"/>
    <property type="match status" value="1"/>
</dbReference>
<evidence type="ECO:0000256" key="6">
    <source>
        <dbReference type="ARBA" id="ARBA00023136"/>
    </source>
</evidence>
<feature type="transmembrane region" description="Helical" evidence="7">
    <location>
        <begin position="123"/>
        <end position="142"/>
    </location>
</feature>
<feature type="transmembrane region" description="Helical" evidence="7">
    <location>
        <begin position="154"/>
        <end position="171"/>
    </location>
</feature>
<dbReference type="RefSeq" id="WP_148860033.1">
    <property type="nucleotide sequence ID" value="NZ_PHNJ01000016.1"/>
</dbReference>
<dbReference type="OrthoDB" id="15513at2157"/>
<comment type="caution">
    <text evidence="8">The sequence shown here is derived from an EMBL/GenBank/DDBJ whole genome shotgun (WGS) entry which is preliminary data.</text>
</comment>
<evidence type="ECO:0000313" key="8">
    <source>
        <dbReference type="EMBL" id="TYL36609.1"/>
    </source>
</evidence>
<evidence type="ECO:0000256" key="5">
    <source>
        <dbReference type="ARBA" id="ARBA00022989"/>
    </source>
</evidence>
<feature type="transmembrane region" description="Helical" evidence="7">
    <location>
        <begin position="35"/>
        <end position="57"/>
    </location>
</feature>
<evidence type="ECO:0000256" key="4">
    <source>
        <dbReference type="ARBA" id="ARBA00022692"/>
    </source>
</evidence>
<evidence type="ECO:0000256" key="1">
    <source>
        <dbReference type="ARBA" id="ARBA00004651"/>
    </source>
</evidence>
<sequence length="336" mass="35694">MKRRIAVGFTFAVLLLVVLISAVGGQDLLAELSQADYRILTLGVLSGLLALTFRGLVWEQFLSLIDDGLSRAQIAGLFLTAMFVKYVTPYGQIATEPFVAYLVSREEEMAYEDGLASVLSADLLNYVPYYTFGFAALGLIVADDALGDGLINQFVAFGVLFLVIATVVVLVVRRPELVYSLVIGATSVVRRLVGRFTTRFDDRLAAESVRSRLEGFYTTVDTITADRRTVVVAAAYAHLGMVFLMLPVYIGATSLGYQLPLSVVALAVAFGKLGSVVPAPGGTGGVEAMVTAVLTTLGGLSPAAALTVALIYRACTYWLTIGIGGAAGGVLLLREQ</sequence>
<protein>
    <submittedName>
        <fullName evidence="8">TIGR00374 family protein</fullName>
    </submittedName>
</protein>